<dbReference type="GO" id="GO:0000981">
    <property type="term" value="F:DNA-binding transcription factor activity, RNA polymerase II-specific"/>
    <property type="evidence" value="ECO:0007669"/>
    <property type="project" value="TreeGrafter"/>
</dbReference>
<feature type="domain" description="BZIP" evidence="7">
    <location>
        <begin position="289"/>
        <end position="352"/>
    </location>
</feature>
<dbReference type="STRING" id="7574.A0A1S3IRT6"/>
<name>A0A1S3IRT6_LINAN</name>
<evidence type="ECO:0000256" key="6">
    <source>
        <dbReference type="SAM" id="MobiDB-lite"/>
    </source>
</evidence>
<dbReference type="CDD" id="cd14695">
    <property type="entry name" value="bZIP_HLF"/>
    <property type="match status" value="1"/>
</dbReference>
<dbReference type="OrthoDB" id="10039716at2759"/>
<dbReference type="AlphaFoldDB" id="A0A1S3IRT6"/>
<accession>A0A1S3IRT6</accession>
<dbReference type="Gene3D" id="1.20.5.170">
    <property type="match status" value="1"/>
</dbReference>
<reference evidence="9" key="1">
    <citation type="submission" date="2025-08" db="UniProtKB">
        <authorList>
            <consortium name="RefSeq"/>
        </authorList>
    </citation>
    <scope>IDENTIFICATION</scope>
    <source>
        <tissue evidence="9">Gonads</tissue>
    </source>
</reference>
<dbReference type="PROSITE" id="PS50217">
    <property type="entry name" value="BZIP"/>
    <property type="match status" value="1"/>
</dbReference>
<dbReference type="GO" id="GO:0005634">
    <property type="term" value="C:nucleus"/>
    <property type="evidence" value="ECO:0007669"/>
    <property type="project" value="UniProtKB-SubCell"/>
</dbReference>
<dbReference type="GeneID" id="106166285"/>
<feature type="region of interest" description="Disordered" evidence="6">
    <location>
        <begin position="228"/>
        <end position="312"/>
    </location>
</feature>
<dbReference type="KEGG" id="lak:106166285"/>
<dbReference type="InParanoid" id="A0A1S3IRT6"/>
<proteinExistence type="predicted"/>
<keyword evidence="8" id="KW-1185">Reference proteome</keyword>
<dbReference type="Proteomes" id="UP000085678">
    <property type="component" value="Unplaced"/>
</dbReference>
<protein>
    <submittedName>
        <fullName evidence="9">Uncharacterized protein LOC106166285</fullName>
    </submittedName>
</protein>
<evidence type="ECO:0000259" key="7">
    <source>
        <dbReference type="PROSITE" id="PS50217"/>
    </source>
</evidence>
<evidence type="ECO:0000313" key="9">
    <source>
        <dbReference type="RefSeq" id="XP_013400244.1"/>
    </source>
</evidence>
<dbReference type="InterPro" id="IPR040223">
    <property type="entry name" value="PAR_bZIP"/>
</dbReference>
<dbReference type="InterPro" id="IPR046347">
    <property type="entry name" value="bZIP_sf"/>
</dbReference>
<feature type="compositionally biased region" description="Low complexity" evidence="6">
    <location>
        <begin position="271"/>
        <end position="286"/>
    </location>
</feature>
<evidence type="ECO:0000313" key="8">
    <source>
        <dbReference type="Proteomes" id="UP000085678"/>
    </source>
</evidence>
<evidence type="ECO:0000256" key="3">
    <source>
        <dbReference type="ARBA" id="ARBA00023125"/>
    </source>
</evidence>
<dbReference type="GO" id="GO:0000978">
    <property type="term" value="F:RNA polymerase II cis-regulatory region sequence-specific DNA binding"/>
    <property type="evidence" value="ECO:0007669"/>
    <property type="project" value="TreeGrafter"/>
</dbReference>
<dbReference type="SMART" id="SM00338">
    <property type="entry name" value="BRLZ"/>
    <property type="match status" value="1"/>
</dbReference>
<dbReference type="RefSeq" id="XP_013400244.1">
    <property type="nucleotide sequence ID" value="XM_013544790.1"/>
</dbReference>
<sequence length="358" mass="39450">MIGRVGAKGEMSPSWETPQASPMWETSPVMKETLVTEILAPVMVKPSSGTSQAVDTTTTNTLTGLDQEAWTTLEATLLSYGDAEALDSSSIYARSVQKTSGLFNPSDSLKETLKLDLFADEECDDLLMTCMKQTVLKEGPDPDTSVEAASDDFENDWLFNETEFLDDFADLSKYIEQNTMPVEQSNTETSTSEAHGLVPTIDNVTIVTEPSRSSESFGTVDLADISAEVDHNDSDSTDSNSTIDHDYSRGKKRKTDSVTSDIVTKRAKVNSVTSESDTESVTTTASGSNDRYGERRRKNNIASKRSREQRKNKYIEMEEEAVRLAKENSELQAKIELLEKATKDLKQVLVQKLTSGSK</sequence>
<keyword evidence="2" id="KW-0805">Transcription regulation</keyword>
<organism evidence="8 9">
    <name type="scientific">Lingula anatina</name>
    <name type="common">Brachiopod</name>
    <name type="synonym">Lingula unguis</name>
    <dbReference type="NCBI Taxonomy" id="7574"/>
    <lineage>
        <taxon>Eukaryota</taxon>
        <taxon>Metazoa</taxon>
        <taxon>Spiralia</taxon>
        <taxon>Lophotrochozoa</taxon>
        <taxon>Brachiopoda</taxon>
        <taxon>Linguliformea</taxon>
        <taxon>Lingulata</taxon>
        <taxon>Lingulida</taxon>
        <taxon>Linguloidea</taxon>
        <taxon>Lingulidae</taxon>
        <taxon>Lingula</taxon>
    </lineage>
</organism>
<keyword evidence="4" id="KW-0804">Transcription</keyword>
<keyword evidence="5" id="KW-0539">Nucleus</keyword>
<dbReference type="PANTHER" id="PTHR11988">
    <property type="entry name" value="THYROTROPH EMBRYONIC FACTOR RELATED"/>
    <property type="match status" value="1"/>
</dbReference>
<dbReference type="SUPFAM" id="SSF57959">
    <property type="entry name" value="Leucine zipper domain"/>
    <property type="match status" value="1"/>
</dbReference>
<keyword evidence="3" id="KW-0238">DNA-binding</keyword>
<comment type="subcellular location">
    <subcellularLocation>
        <location evidence="1">Nucleus</location>
    </subcellularLocation>
</comment>
<evidence type="ECO:0000256" key="4">
    <source>
        <dbReference type="ARBA" id="ARBA00023163"/>
    </source>
</evidence>
<evidence type="ECO:0000256" key="1">
    <source>
        <dbReference type="ARBA" id="ARBA00004123"/>
    </source>
</evidence>
<evidence type="ECO:0000256" key="5">
    <source>
        <dbReference type="ARBA" id="ARBA00023242"/>
    </source>
</evidence>
<dbReference type="Pfam" id="PF07716">
    <property type="entry name" value="bZIP_2"/>
    <property type="match status" value="1"/>
</dbReference>
<feature type="region of interest" description="Disordered" evidence="6">
    <location>
        <begin position="1"/>
        <end position="22"/>
    </location>
</feature>
<dbReference type="InterPro" id="IPR004827">
    <property type="entry name" value="bZIP"/>
</dbReference>
<evidence type="ECO:0000256" key="2">
    <source>
        <dbReference type="ARBA" id="ARBA00023015"/>
    </source>
</evidence>
<dbReference type="PANTHER" id="PTHR11988:SF27">
    <property type="entry name" value="GH27708P"/>
    <property type="match status" value="1"/>
</dbReference>
<gene>
    <name evidence="9" type="primary">LOC106166285</name>
</gene>